<dbReference type="PANTHER" id="PTHR42961">
    <property type="entry name" value="IRON-SULFUR PROTEIN NUBPL"/>
    <property type="match status" value="1"/>
</dbReference>
<evidence type="ECO:0000256" key="2">
    <source>
        <dbReference type="ARBA" id="ARBA00022741"/>
    </source>
</evidence>
<comment type="function">
    <text evidence="6">Binds and transfers iron-sulfur (Fe-S) clusters to target apoproteins. Can hydrolyze ATP.</text>
</comment>
<name>A0A846U6G8_9MICC</name>
<evidence type="ECO:0000256" key="1">
    <source>
        <dbReference type="ARBA" id="ARBA00022723"/>
    </source>
</evidence>
<dbReference type="InterPro" id="IPR002744">
    <property type="entry name" value="MIP18-like"/>
</dbReference>
<reference evidence="8 9" key="1">
    <citation type="submission" date="2020-02" db="EMBL/GenBank/DDBJ databases">
        <authorList>
            <person name="Sun Q."/>
        </authorList>
    </citation>
    <scope>NUCLEOTIDE SEQUENCE [LARGE SCALE GENOMIC DNA]</scope>
    <source>
        <strain evidence="8 9">YIM 13062</strain>
    </source>
</reference>
<evidence type="ECO:0000313" key="8">
    <source>
        <dbReference type="EMBL" id="NKE09226.1"/>
    </source>
</evidence>
<keyword evidence="2 6" id="KW-0547">Nucleotide-binding</keyword>
<dbReference type="GO" id="GO:0016887">
    <property type="term" value="F:ATP hydrolysis activity"/>
    <property type="evidence" value="ECO:0007669"/>
    <property type="project" value="UniProtKB-UniRule"/>
</dbReference>
<comment type="caution">
    <text evidence="8">The sequence shown here is derived from an EMBL/GenBank/DDBJ whole genome shotgun (WGS) entry which is preliminary data.</text>
</comment>
<gene>
    <name evidence="8" type="ORF">GTW58_04575</name>
</gene>
<dbReference type="InterPro" id="IPR027417">
    <property type="entry name" value="P-loop_NTPase"/>
</dbReference>
<evidence type="ECO:0000256" key="6">
    <source>
        <dbReference type="HAMAP-Rule" id="MF_02040"/>
    </source>
</evidence>
<dbReference type="Gene3D" id="3.30.300.130">
    <property type="entry name" value="Fe-S cluster assembly (FSCA)"/>
    <property type="match status" value="1"/>
</dbReference>
<evidence type="ECO:0000313" key="9">
    <source>
        <dbReference type="Proteomes" id="UP000521379"/>
    </source>
</evidence>
<accession>A0A846U6G8</accession>
<evidence type="ECO:0000259" key="7">
    <source>
        <dbReference type="Pfam" id="PF01883"/>
    </source>
</evidence>
<dbReference type="InterPro" id="IPR033756">
    <property type="entry name" value="YlxH/NBP35"/>
</dbReference>
<dbReference type="InterPro" id="IPR044304">
    <property type="entry name" value="NUBPL-like"/>
</dbReference>
<comment type="subunit">
    <text evidence="6">Homodimer.</text>
</comment>
<comment type="similarity">
    <text evidence="6">Belongs to the Mrp/NBP35 ATP-binding proteins family.</text>
</comment>
<dbReference type="GO" id="GO:0046872">
    <property type="term" value="F:metal ion binding"/>
    <property type="evidence" value="ECO:0007669"/>
    <property type="project" value="UniProtKB-KW"/>
</dbReference>
<protein>
    <recommendedName>
        <fullName evidence="6">Iron-sulfur cluster carrier protein</fullName>
    </recommendedName>
</protein>
<keyword evidence="4 6" id="KW-0408">Iron</keyword>
<keyword evidence="9" id="KW-1185">Reference proteome</keyword>
<dbReference type="PANTHER" id="PTHR42961:SF2">
    <property type="entry name" value="IRON-SULFUR PROTEIN NUBPL"/>
    <property type="match status" value="1"/>
</dbReference>
<dbReference type="AlphaFoldDB" id="A0A846U6G8"/>
<keyword evidence="1 6" id="KW-0479">Metal-binding</keyword>
<dbReference type="GO" id="GO:0016226">
    <property type="term" value="P:iron-sulfur cluster assembly"/>
    <property type="evidence" value="ECO:0007669"/>
    <property type="project" value="InterPro"/>
</dbReference>
<dbReference type="Pfam" id="PF01883">
    <property type="entry name" value="FeS_assembly_P"/>
    <property type="match status" value="1"/>
</dbReference>
<keyword evidence="3 6" id="KW-0067">ATP-binding</keyword>
<dbReference type="RefSeq" id="WP_119933202.1">
    <property type="nucleotide sequence ID" value="NZ_JAAVUN010000006.1"/>
</dbReference>
<keyword evidence="5 6" id="KW-0411">Iron-sulfur</keyword>
<keyword evidence="6" id="KW-0378">Hydrolase</keyword>
<dbReference type="InterPro" id="IPR019591">
    <property type="entry name" value="Mrp/NBP35_ATP-bd"/>
</dbReference>
<dbReference type="InterPro" id="IPR034904">
    <property type="entry name" value="FSCA_dom_sf"/>
</dbReference>
<dbReference type="CDD" id="cd02037">
    <property type="entry name" value="Mrp_NBP35"/>
    <property type="match status" value="1"/>
</dbReference>
<evidence type="ECO:0000256" key="5">
    <source>
        <dbReference type="ARBA" id="ARBA00023014"/>
    </source>
</evidence>
<dbReference type="EMBL" id="JAAVUN010000006">
    <property type="protein sequence ID" value="NKE09226.1"/>
    <property type="molecule type" value="Genomic_DNA"/>
</dbReference>
<dbReference type="SUPFAM" id="SSF52540">
    <property type="entry name" value="P-loop containing nucleoside triphosphate hydrolases"/>
    <property type="match status" value="1"/>
</dbReference>
<dbReference type="GO" id="GO:0140663">
    <property type="term" value="F:ATP-dependent FeS chaperone activity"/>
    <property type="evidence" value="ECO:0007669"/>
    <property type="project" value="InterPro"/>
</dbReference>
<dbReference type="SUPFAM" id="SSF117916">
    <property type="entry name" value="Fe-S cluster assembly (FSCA) domain-like"/>
    <property type="match status" value="1"/>
</dbReference>
<proteinExistence type="inferred from homology"/>
<dbReference type="GO" id="GO:0051539">
    <property type="term" value="F:4 iron, 4 sulfur cluster binding"/>
    <property type="evidence" value="ECO:0007669"/>
    <property type="project" value="TreeGrafter"/>
</dbReference>
<sequence length="391" mass="40733">MSSETVLPQPTVDPRLRDALNTVQDPELQRPLLDLGMVQRAVLEADGTATVGVLLTISGCPLRSTIEADLESALMQVDGVHRVTVELGVMTPEQRQELKQRLGHTRSIPFADPDSLTRVHAVASGKGGVGKSSVTANVAAALAARGRQVGVVDADIHGFSIPGLFGIQRGPTKVDEMILPAVVEVPGNARRDNGTPGCVKVISIGMFTDPATPVVWRGPLLDRAIEQFLADVHFGDLDHLLLDLPPGTGDVAISVAQKLPHSKVLVVSTPQQAATGIAERAGTLAAMTEQSVAGVVENMAAMVMPDGSSLELFGSGGGQQIAESLTERMGHPVPKLGSIPLDVALRQAGDAGAPVVWSEPDSPAAVALREIAEQIDGPRGLAGMSLGVTPR</sequence>
<dbReference type="GO" id="GO:0005524">
    <property type="term" value="F:ATP binding"/>
    <property type="evidence" value="ECO:0007669"/>
    <property type="project" value="UniProtKB-UniRule"/>
</dbReference>
<feature type="binding site" evidence="6">
    <location>
        <begin position="125"/>
        <end position="132"/>
    </location>
    <ligand>
        <name>ATP</name>
        <dbReference type="ChEBI" id="CHEBI:30616"/>
    </ligand>
</feature>
<dbReference type="HAMAP" id="MF_02040">
    <property type="entry name" value="Mrp_NBP35"/>
    <property type="match status" value="1"/>
</dbReference>
<dbReference type="Pfam" id="PF10609">
    <property type="entry name" value="ParA"/>
    <property type="match status" value="1"/>
</dbReference>
<evidence type="ECO:0000256" key="3">
    <source>
        <dbReference type="ARBA" id="ARBA00022840"/>
    </source>
</evidence>
<dbReference type="Gene3D" id="3.40.50.300">
    <property type="entry name" value="P-loop containing nucleotide triphosphate hydrolases"/>
    <property type="match status" value="1"/>
</dbReference>
<evidence type="ECO:0000256" key="4">
    <source>
        <dbReference type="ARBA" id="ARBA00023004"/>
    </source>
</evidence>
<dbReference type="Proteomes" id="UP000521379">
    <property type="component" value="Unassembled WGS sequence"/>
</dbReference>
<feature type="domain" description="MIP18 family-like" evidence="7">
    <location>
        <begin position="16"/>
        <end position="85"/>
    </location>
</feature>
<organism evidence="8 9">
    <name type="scientific">Kocuria subflava</name>
    <dbReference type="NCBI Taxonomy" id="1736139"/>
    <lineage>
        <taxon>Bacteria</taxon>
        <taxon>Bacillati</taxon>
        <taxon>Actinomycetota</taxon>
        <taxon>Actinomycetes</taxon>
        <taxon>Micrococcales</taxon>
        <taxon>Micrococcaceae</taxon>
        <taxon>Kocuria</taxon>
    </lineage>
</organism>